<evidence type="ECO:0000256" key="2">
    <source>
        <dbReference type="ARBA" id="ARBA00022737"/>
    </source>
</evidence>
<dbReference type="PANTHER" id="PTHR47870:SF4">
    <property type="entry name" value="CYTOCHROME C-TYPE BIOGENESIS PROTEIN CYCH"/>
    <property type="match status" value="1"/>
</dbReference>
<keyword evidence="8" id="KW-1133">Transmembrane helix</keyword>
<feature type="region of interest" description="Disordered" evidence="7">
    <location>
        <begin position="288"/>
        <end position="309"/>
    </location>
</feature>
<feature type="compositionally biased region" description="Basic and acidic residues" evidence="7">
    <location>
        <begin position="294"/>
        <end position="303"/>
    </location>
</feature>
<comment type="subcellular location">
    <subcellularLocation>
        <location evidence="1">Cell envelope</location>
    </subcellularLocation>
</comment>
<dbReference type="RefSeq" id="WP_160898879.1">
    <property type="nucleotide sequence ID" value="NZ_WMEX01000004.1"/>
</dbReference>
<dbReference type="SUPFAM" id="SSF48452">
    <property type="entry name" value="TPR-like"/>
    <property type="match status" value="1"/>
</dbReference>
<keyword evidence="8" id="KW-0812">Transmembrane</keyword>
<dbReference type="InterPro" id="IPR017560">
    <property type="entry name" value="Cyt_c_biogenesis_CcmI"/>
</dbReference>
<organism evidence="10 11">
    <name type="scientific">Vreelandella halophila</name>
    <dbReference type="NCBI Taxonomy" id="86177"/>
    <lineage>
        <taxon>Bacteria</taxon>
        <taxon>Pseudomonadati</taxon>
        <taxon>Pseudomonadota</taxon>
        <taxon>Gammaproteobacteria</taxon>
        <taxon>Oceanospirillales</taxon>
        <taxon>Halomonadaceae</taxon>
        <taxon>Vreelandella</taxon>
    </lineage>
</organism>
<gene>
    <name evidence="10" type="primary">ccmI</name>
    <name evidence="10" type="ORF">GLW01_09405</name>
</gene>
<feature type="repeat" description="TPR" evidence="5">
    <location>
        <begin position="238"/>
        <end position="271"/>
    </location>
</feature>
<evidence type="ECO:0000256" key="4">
    <source>
        <dbReference type="ARBA" id="ARBA00022803"/>
    </source>
</evidence>
<accession>A0A9X4YBV2</accession>
<dbReference type="Proteomes" id="UP000460751">
    <property type="component" value="Unassembled WGS sequence"/>
</dbReference>
<evidence type="ECO:0000313" key="10">
    <source>
        <dbReference type="EMBL" id="MYL27007.1"/>
    </source>
</evidence>
<evidence type="ECO:0000313" key="11">
    <source>
        <dbReference type="Proteomes" id="UP000460751"/>
    </source>
</evidence>
<evidence type="ECO:0000256" key="5">
    <source>
        <dbReference type="PROSITE-ProRule" id="PRU00339"/>
    </source>
</evidence>
<dbReference type="GO" id="GO:0017004">
    <property type="term" value="P:cytochrome complex assembly"/>
    <property type="evidence" value="ECO:0007669"/>
    <property type="project" value="UniProtKB-KW"/>
</dbReference>
<evidence type="ECO:0000256" key="8">
    <source>
        <dbReference type="SAM" id="Phobius"/>
    </source>
</evidence>
<dbReference type="InterPro" id="IPR056413">
    <property type="entry name" value="TPR_CcmH_CycH"/>
</dbReference>
<name>A0A9X4YBV2_9GAMM</name>
<dbReference type="SMART" id="SM00028">
    <property type="entry name" value="TPR"/>
    <property type="match status" value="2"/>
</dbReference>
<evidence type="ECO:0000256" key="7">
    <source>
        <dbReference type="SAM" id="MobiDB-lite"/>
    </source>
</evidence>
<dbReference type="AlphaFoldDB" id="A0A9X4YBV2"/>
<keyword evidence="3" id="KW-0201">Cytochrome c-type biogenesis</keyword>
<keyword evidence="6" id="KW-0175">Coiled coil</keyword>
<proteinExistence type="predicted"/>
<reference evidence="10 11" key="1">
    <citation type="submission" date="2019-11" db="EMBL/GenBank/DDBJ databases">
        <title>Genome sequences of 17 halophilic strains isolated from different environments.</title>
        <authorList>
            <person name="Furrow R.E."/>
        </authorList>
    </citation>
    <scope>NUCLEOTIDE SEQUENCE [LARGE SCALE GENOMIC DNA]</scope>
    <source>
        <strain evidence="10 11">22507_15_FS</strain>
    </source>
</reference>
<dbReference type="GO" id="GO:0005886">
    <property type="term" value="C:plasma membrane"/>
    <property type="evidence" value="ECO:0007669"/>
    <property type="project" value="TreeGrafter"/>
</dbReference>
<dbReference type="PANTHER" id="PTHR47870">
    <property type="entry name" value="CYTOCHROME C-TYPE BIOGENESIS PROTEIN CCMH"/>
    <property type="match status" value="1"/>
</dbReference>
<dbReference type="InterPro" id="IPR011990">
    <property type="entry name" value="TPR-like_helical_dom_sf"/>
</dbReference>
<keyword evidence="2" id="KW-0677">Repeat</keyword>
<dbReference type="Gene3D" id="1.25.40.10">
    <property type="entry name" value="Tetratricopeptide repeat domain"/>
    <property type="match status" value="1"/>
</dbReference>
<protein>
    <submittedName>
        <fullName evidence="10">C-type cytochrome biogenesis protein CcmI</fullName>
    </submittedName>
</protein>
<keyword evidence="4 5" id="KW-0802">TPR repeat</keyword>
<keyword evidence="8" id="KW-0472">Membrane</keyword>
<dbReference type="InterPro" id="IPR019734">
    <property type="entry name" value="TPR_rpt"/>
</dbReference>
<feature type="transmembrane region" description="Helical" evidence="8">
    <location>
        <begin position="95"/>
        <end position="116"/>
    </location>
</feature>
<evidence type="ECO:0000256" key="3">
    <source>
        <dbReference type="ARBA" id="ARBA00022748"/>
    </source>
</evidence>
<evidence type="ECO:0000256" key="6">
    <source>
        <dbReference type="SAM" id="Coils"/>
    </source>
</evidence>
<dbReference type="NCBIfam" id="TIGR03142">
    <property type="entry name" value="cytochro_ccmI"/>
    <property type="match status" value="1"/>
</dbReference>
<sequence length="309" mass="34283">MPLNFWLAVLLLIILALVFVIYPMLFARRSRPMVQYREQNLATYRARLAELERERDEGALDESGFESLKDELEMRLLRDVEVEGTESDGSSRGRAGVVITTLVLVLALPVGAFLLYDSLGASDQVAQFRERQQMMQGGMDASDVDAMVQRLQARLEADPDNPQGWAMLGRSYMQLERFRQAAEAYGELARAIERAGDGNPAAALGLRAQALFMANQGEVTAEVDNAISRAREGNPDEVNSLGLLGVEAFRSGDYREALDYWERILEIAPDHPQADSIRRGVAAAYSELGEPVPEDLRQEDRNQSGESGS</sequence>
<comment type="caution">
    <text evidence="10">The sequence shown here is derived from an EMBL/GenBank/DDBJ whole genome shotgun (WGS) entry which is preliminary data.</text>
</comment>
<feature type="transmembrane region" description="Helical" evidence="8">
    <location>
        <begin position="6"/>
        <end position="27"/>
    </location>
</feature>
<dbReference type="OrthoDB" id="9776053at2"/>
<dbReference type="InterPro" id="IPR051263">
    <property type="entry name" value="C-type_cytochrome_biogenesis"/>
</dbReference>
<dbReference type="PROSITE" id="PS50005">
    <property type="entry name" value="TPR"/>
    <property type="match status" value="1"/>
</dbReference>
<evidence type="ECO:0000259" key="9">
    <source>
        <dbReference type="Pfam" id="PF23914"/>
    </source>
</evidence>
<keyword evidence="11" id="KW-1185">Reference proteome</keyword>
<dbReference type="Pfam" id="PF23914">
    <property type="entry name" value="TPR_CcmH_CycH"/>
    <property type="match status" value="1"/>
</dbReference>
<feature type="coiled-coil region" evidence="6">
    <location>
        <begin position="34"/>
        <end position="61"/>
    </location>
</feature>
<evidence type="ECO:0000256" key="1">
    <source>
        <dbReference type="ARBA" id="ARBA00004196"/>
    </source>
</evidence>
<feature type="domain" description="Cytochrome c-type biogenesis protein H TPR" evidence="9">
    <location>
        <begin position="121"/>
        <end position="270"/>
    </location>
</feature>
<dbReference type="GO" id="GO:0030313">
    <property type="term" value="C:cell envelope"/>
    <property type="evidence" value="ECO:0007669"/>
    <property type="project" value="UniProtKB-SubCell"/>
</dbReference>
<dbReference type="EMBL" id="WMEX01000004">
    <property type="protein sequence ID" value="MYL27007.1"/>
    <property type="molecule type" value="Genomic_DNA"/>
</dbReference>